<evidence type="ECO:0000313" key="9">
    <source>
        <dbReference type="WBParaSite" id="nRc.2.0.1.t05866-RA"/>
    </source>
</evidence>
<dbReference type="PANTHER" id="PTHR31220:SF1">
    <property type="entry name" value="GH21176P"/>
    <property type="match status" value="1"/>
</dbReference>
<evidence type="ECO:0000256" key="6">
    <source>
        <dbReference type="ARBA" id="ARBA00034482"/>
    </source>
</evidence>
<evidence type="ECO:0000256" key="5">
    <source>
        <dbReference type="ARBA" id="ARBA00023136"/>
    </source>
</evidence>
<comment type="subcellular location">
    <subcellularLocation>
        <location evidence="1">Cell membrane</location>
    </subcellularLocation>
    <subcellularLocation>
        <location evidence="2">Cytoplasm</location>
        <location evidence="2">Cytosol</location>
    </subcellularLocation>
</comment>
<keyword evidence="4" id="KW-0963">Cytoplasm</keyword>
<protein>
    <submittedName>
        <fullName evidence="9">Hyccin</fullName>
    </submittedName>
</protein>
<comment type="similarity">
    <text evidence="6">Belongs to the Hyccin family.</text>
</comment>
<keyword evidence="3" id="KW-1003">Cell membrane</keyword>
<evidence type="ECO:0000256" key="1">
    <source>
        <dbReference type="ARBA" id="ARBA00004236"/>
    </source>
</evidence>
<dbReference type="Proteomes" id="UP000887565">
    <property type="component" value="Unplaced"/>
</dbReference>
<dbReference type="GO" id="GO:0046854">
    <property type="term" value="P:phosphatidylinositol phosphate biosynthetic process"/>
    <property type="evidence" value="ECO:0007669"/>
    <property type="project" value="TreeGrafter"/>
</dbReference>
<dbReference type="Pfam" id="PF09790">
    <property type="entry name" value="Hyccin"/>
    <property type="match status" value="1"/>
</dbReference>
<dbReference type="WBParaSite" id="nRc.2.0.1.t05866-RA">
    <property type="protein sequence ID" value="nRc.2.0.1.t05866-RA"/>
    <property type="gene ID" value="nRc.2.0.1.g05866"/>
</dbReference>
<proteinExistence type="inferred from homology"/>
<feature type="region of interest" description="Disordered" evidence="7">
    <location>
        <begin position="328"/>
        <end position="349"/>
    </location>
</feature>
<dbReference type="AlphaFoldDB" id="A0A915HX28"/>
<dbReference type="GO" id="GO:0005829">
    <property type="term" value="C:cytosol"/>
    <property type="evidence" value="ECO:0007669"/>
    <property type="project" value="UniProtKB-SubCell"/>
</dbReference>
<evidence type="ECO:0000256" key="7">
    <source>
        <dbReference type="SAM" id="MobiDB-lite"/>
    </source>
</evidence>
<keyword evidence="8" id="KW-1185">Reference proteome</keyword>
<evidence type="ECO:0000256" key="2">
    <source>
        <dbReference type="ARBA" id="ARBA00004514"/>
    </source>
</evidence>
<keyword evidence="5" id="KW-0472">Membrane</keyword>
<evidence type="ECO:0000256" key="4">
    <source>
        <dbReference type="ARBA" id="ARBA00022490"/>
    </source>
</evidence>
<evidence type="ECO:0000313" key="8">
    <source>
        <dbReference type="Proteomes" id="UP000887565"/>
    </source>
</evidence>
<accession>A0A915HX28</accession>
<dbReference type="PANTHER" id="PTHR31220">
    <property type="entry name" value="HYCCIN RELATED"/>
    <property type="match status" value="1"/>
</dbReference>
<dbReference type="InterPro" id="IPR018619">
    <property type="entry name" value="Hyccin"/>
</dbReference>
<dbReference type="GO" id="GO:0005886">
    <property type="term" value="C:plasma membrane"/>
    <property type="evidence" value="ECO:0007669"/>
    <property type="project" value="UniProtKB-SubCell"/>
</dbReference>
<reference evidence="9" key="1">
    <citation type="submission" date="2022-11" db="UniProtKB">
        <authorList>
            <consortium name="WormBaseParasite"/>
        </authorList>
    </citation>
    <scope>IDENTIFICATION</scope>
</reference>
<evidence type="ECO:0000256" key="3">
    <source>
        <dbReference type="ARBA" id="ARBA00022475"/>
    </source>
</evidence>
<organism evidence="8 9">
    <name type="scientific">Romanomermis culicivorax</name>
    <name type="common">Nematode worm</name>
    <dbReference type="NCBI Taxonomy" id="13658"/>
    <lineage>
        <taxon>Eukaryota</taxon>
        <taxon>Metazoa</taxon>
        <taxon>Ecdysozoa</taxon>
        <taxon>Nematoda</taxon>
        <taxon>Enoplea</taxon>
        <taxon>Dorylaimia</taxon>
        <taxon>Mermithida</taxon>
        <taxon>Mermithoidea</taxon>
        <taxon>Mermithidae</taxon>
        <taxon>Romanomermis</taxon>
    </lineage>
</organism>
<sequence>MPADSVNSEHILQLLEEFKISAVSSERKNAKSLLLQHQQLCDTICDLFVHKYSDQSVMENLCQELLTLYYRGGGSKCLCIQTLPAAVGTYIFAVALGKRKFCAPLETFLLSIYNNEVAKKTTNDDSVEEIRLHPLISPSIYHKEPSTLLTGTTFIDNGVNKCRANFPVTVKIGPYPSCAALNAENNLCSSGFDFPKLSKLTKLKANVSSRKISSLLSLDSFLDHGNGESNENASTSASSLNPPRLYLHPSFLLELLNTVYFAIFAQKSSFYALEALESLHNRASYELFEPVLLATNAMIYDVTQNATVFLPRGQDAFVTTLTTDDGIISPTSESYTEPSSSSSSIGPLGRSLSKLGSKGRGLVTNASLRIKKLPDDIPVRLPNLPLKEVAIINDEKRLSSHLPSLLEVNDKLESGKSHNSEKQYSSNLIANVKHKTVTQTTESLGRCDLPAMRPSNSTMCMQDLQKRAQAAEYAVCIRDFQSPKKIIELKDNPELNIVENKKLHHEVATASTILSDSDNNRNKIVVDPSDIVQNFIDESESSIEDFNNLSADFRLKTPPLGRDGGSQTTVIFKDTIAYVSAEVVVKNGSTERNGTFV</sequence>
<dbReference type="GO" id="GO:0072659">
    <property type="term" value="P:protein localization to plasma membrane"/>
    <property type="evidence" value="ECO:0007669"/>
    <property type="project" value="TreeGrafter"/>
</dbReference>
<name>A0A915HX28_ROMCU</name>